<proteinExistence type="predicted"/>
<evidence type="ECO:0000313" key="1">
    <source>
        <dbReference type="Proteomes" id="UP000887580"/>
    </source>
</evidence>
<protein>
    <submittedName>
        <fullName evidence="2">Alpha-1,6-mannosyl-glycoprotein 6-beta-N-acetylglucosaminyltransferase</fullName>
    </submittedName>
</protein>
<dbReference type="Proteomes" id="UP000887580">
    <property type="component" value="Unplaced"/>
</dbReference>
<organism evidence="1 2">
    <name type="scientific">Panagrolaimus sp. PS1159</name>
    <dbReference type="NCBI Taxonomy" id="55785"/>
    <lineage>
        <taxon>Eukaryota</taxon>
        <taxon>Metazoa</taxon>
        <taxon>Ecdysozoa</taxon>
        <taxon>Nematoda</taxon>
        <taxon>Chromadorea</taxon>
        <taxon>Rhabditida</taxon>
        <taxon>Tylenchina</taxon>
        <taxon>Panagrolaimomorpha</taxon>
        <taxon>Panagrolaimoidea</taxon>
        <taxon>Panagrolaimidae</taxon>
        <taxon>Panagrolaimus</taxon>
    </lineage>
</organism>
<sequence>MPRFFSTIKQIRRLAVGLLIFSFVAFFCSFFIQGNKNPEWHQTSKVLLTYTPKKKCNFSWDKITSDPAFPHCKSKIHWMQYGWQSDSCYASYGVDGSNCSFYEYLSVVENHCPPDLSSPNSKSSNLTVNFLNLSYQSLFDLMKDNPTNYQFIQSRISRLFNLWKNSLDDLIIKIPEIQTRKKLNIVIYMGFLSKETKLNFGAKAEKGGPLGELVQWSDLIASCYLLGHNLLIASEFTHFKSVTTENYRTSNACPQSPGKILDIIFTDIMGLRKMKQRLKPFYLANKCRIRLLDSFGTHAEFNHQKYFKEHWKELGSRRTNPWGNHELELQQFLTMYPHTDDNTFLGFVVETFQHDPKDTYRKNVTLVYGKEKYMWKDSEPIFEVAQKFTSIHGTIADSDEEFSNKFNFVTNHNLLTGKEFHALLRQTKIFLGLGFPLEGPAPLEAVANGAIFINHRFNPPKSRLSYKFFEDKPTLRELDSQSPYMERFIGEPYVITCNVFNQSELEAAYQKAMSFYPEPFLPIEFSAYGMLERVDVILSRHNFCEGDKIFPPFNSSKIILGESGESCQDACGKQGYVCERSFFPKINIKEIISKFADCGKFEEAAIPSAPSQCVLQSDPLLYSCASHPPSDIQRICPCRTFKKGQIVLP</sequence>
<accession>A0AC35F5V5</accession>
<evidence type="ECO:0000313" key="2">
    <source>
        <dbReference type="WBParaSite" id="PS1159_v2.g13487.t1"/>
    </source>
</evidence>
<reference evidence="2" key="1">
    <citation type="submission" date="2022-11" db="UniProtKB">
        <authorList>
            <consortium name="WormBaseParasite"/>
        </authorList>
    </citation>
    <scope>IDENTIFICATION</scope>
</reference>
<dbReference type="WBParaSite" id="PS1159_v2.g13487.t1">
    <property type="protein sequence ID" value="PS1159_v2.g13487.t1"/>
    <property type="gene ID" value="PS1159_v2.g13487"/>
</dbReference>
<name>A0AC35F5V5_9BILA</name>